<feature type="signal peptide" evidence="8">
    <location>
        <begin position="1"/>
        <end position="34"/>
    </location>
</feature>
<evidence type="ECO:0000256" key="5">
    <source>
        <dbReference type="ARBA" id="ARBA00022729"/>
    </source>
</evidence>
<dbReference type="EMBL" id="BIFQ01000001">
    <property type="protein sequence ID" value="GCE07281.1"/>
    <property type="molecule type" value="Genomic_DNA"/>
</dbReference>
<evidence type="ECO:0000256" key="1">
    <source>
        <dbReference type="ARBA" id="ARBA00001678"/>
    </source>
</evidence>
<dbReference type="EC" id="3.2.1.78" evidence="3"/>
<proteinExistence type="predicted"/>
<protein>
    <recommendedName>
        <fullName evidence="3">mannan endo-1,4-beta-mannosidase</fullName>
        <ecNumber evidence="3">3.2.1.78</ecNumber>
    </recommendedName>
</protein>
<dbReference type="GO" id="GO:0005576">
    <property type="term" value="C:extracellular region"/>
    <property type="evidence" value="ECO:0007669"/>
    <property type="project" value="UniProtKB-SubCell"/>
</dbReference>
<reference evidence="11" key="1">
    <citation type="submission" date="2018-12" db="EMBL/GenBank/DDBJ databases">
        <title>Tengunoibacter tsumagoiensis gen. nov., sp. nov., Dictyobacter kobayashii sp. nov., D. alpinus sp. nov., and D. joshuensis sp. nov. and description of Dictyobacteraceae fam. nov. within the order Ktedonobacterales isolated from Tengu-no-mugimeshi.</title>
        <authorList>
            <person name="Wang C.M."/>
            <person name="Zheng Y."/>
            <person name="Sakai Y."/>
            <person name="Toyoda A."/>
            <person name="Minakuchi Y."/>
            <person name="Abe K."/>
            <person name="Yokota A."/>
            <person name="Yabe S."/>
        </authorList>
    </citation>
    <scope>NUCLEOTIDE SEQUENCE [LARGE SCALE GENOMIC DNA]</scope>
    <source>
        <strain evidence="11">S-27</strain>
    </source>
</reference>
<accession>A0A401ZK94</accession>
<dbReference type="GO" id="GO:0016985">
    <property type="term" value="F:mannan endo-1,4-beta-mannosidase activity"/>
    <property type="evidence" value="ECO:0007669"/>
    <property type="project" value="TreeGrafter"/>
</dbReference>
<dbReference type="Gene3D" id="2.60.120.260">
    <property type="entry name" value="Galactose-binding domain-like"/>
    <property type="match status" value="1"/>
</dbReference>
<dbReference type="SUPFAM" id="SSF49785">
    <property type="entry name" value="Galactose-binding domain-like"/>
    <property type="match status" value="1"/>
</dbReference>
<organism evidence="10 11">
    <name type="scientific">Dictyobacter aurantiacus</name>
    <dbReference type="NCBI Taxonomy" id="1936993"/>
    <lineage>
        <taxon>Bacteria</taxon>
        <taxon>Bacillati</taxon>
        <taxon>Chloroflexota</taxon>
        <taxon>Ktedonobacteria</taxon>
        <taxon>Ktedonobacterales</taxon>
        <taxon>Dictyobacteraceae</taxon>
        <taxon>Dictyobacter</taxon>
    </lineage>
</organism>
<evidence type="ECO:0000256" key="2">
    <source>
        <dbReference type="ARBA" id="ARBA00004613"/>
    </source>
</evidence>
<dbReference type="Gene3D" id="3.20.20.80">
    <property type="entry name" value="Glycosidases"/>
    <property type="match status" value="1"/>
</dbReference>
<keyword evidence="7" id="KW-0326">Glycosidase</keyword>
<dbReference type="Pfam" id="PF26410">
    <property type="entry name" value="GH5_mannosidase"/>
    <property type="match status" value="1"/>
</dbReference>
<keyword evidence="11" id="KW-1185">Reference proteome</keyword>
<dbReference type="GO" id="GO:0000272">
    <property type="term" value="P:polysaccharide catabolic process"/>
    <property type="evidence" value="ECO:0007669"/>
    <property type="project" value="InterPro"/>
</dbReference>
<dbReference type="InterPro" id="IPR008979">
    <property type="entry name" value="Galactose-bd-like_sf"/>
</dbReference>
<dbReference type="PANTHER" id="PTHR31451:SF39">
    <property type="entry name" value="MANNAN ENDO-1,4-BETA-MANNOSIDASE 1"/>
    <property type="match status" value="1"/>
</dbReference>
<evidence type="ECO:0000256" key="8">
    <source>
        <dbReference type="SAM" id="SignalP"/>
    </source>
</evidence>
<dbReference type="Proteomes" id="UP000287224">
    <property type="component" value="Unassembled WGS sequence"/>
</dbReference>
<dbReference type="InterPro" id="IPR045053">
    <property type="entry name" value="MAN-like"/>
</dbReference>
<gene>
    <name evidence="10" type="ORF">KDAU_46100</name>
</gene>
<evidence type="ECO:0000256" key="6">
    <source>
        <dbReference type="ARBA" id="ARBA00022801"/>
    </source>
</evidence>
<evidence type="ECO:0000259" key="9">
    <source>
        <dbReference type="Pfam" id="PF26410"/>
    </source>
</evidence>
<dbReference type="AlphaFoldDB" id="A0A401ZK94"/>
<feature type="domain" description="Glycoside hydrolase family 5" evidence="9">
    <location>
        <begin position="478"/>
        <end position="760"/>
    </location>
</feature>
<feature type="chain" id="PRO_5019239380" description="mannan endo-1,4-beta-mannosidase" evidence="8">
    <location>
        <begin position="35"/>
        <end position="800"/>
    </location>
</feature>
<keyword evidence="4" id="KW-0964">Secreted</keyword>
<dbReference type="PANTHER" id="PTHR31451">
    <property type="match status" value="1"/>
</dbReference>
<dbReference type="InterPro" id="IPR001547">
    <property type="entry name" value="Glyco_hydro_5"/>
</dbReference>
<evidence type="ECO:0000313" key="10">
    <source>
        <dbReference type="EMBL" id="GCE07281.1"/>
    </source>
</evidence>
<dbReference type="RefSeq" id="WP_126598415.1">
    <property type="nucleotide sequence ID" value="NZ_BIFQ01000001.1"/>
</dbReference>
<evidence type="ECO:0000256" key="3">
    <source>
        <dbReference type="ARBA" id="ARBA00012706"/>
    </source>
</evidence>
<evidence type="ECO:0000313" key="11">
    <source>
        <dbReference type="Proteomes" id="UP000287224"/>
    </source>
</evidence>
<dbReference type="SUPFAM" id="SSF51445">
    <property type="entry name" value="(Trans)glycosidases"/>
    <property type="match status" value="1"/>
</dbReference>
<dbReference type="OrthoDB" id="9801493at2"/>
<comment type="catalytic activity">
    <reaction evidence="1">
        <text>Random hydrolysis of (1-&gt;4)-beta-D-mannosidic linkages in mannans, galactomannans and glucomannans.</text>
        <dbReference type="EC" id="3.2.1.78"/>
    </reaction>
</comment>
<evidence type="ECO:0000256" key="4">
    <source>
        <dbReference type="ARBA" id="ARBA00022525"/>
    </source>
</evidence>
<name>A0A401ZK94_9CHLR</name>
<sequence>MKQRRHIGSMFCVLVCGLALLGASLFTQTASVHADPALFYGFEDGTDGFTAPGWLGANAGQPTQSSAQHSEGANSLALPVNFSGGSWDQAGVDKVFDNYNPVDLTPYSAITYDVYAPVANISTDLVFNDPWLQPANPKPLNVGWNTVTFDISPTSQDFVNAGSYFSTAKEFLLRAIGRGATYSGPVYFDNVRFVPTTHPVIRTLAPQADDVLSTAQGQSYTIQARVTPSPGRQISSVTFKTATQSGALTFDSANDVYTGAWDLWKEGDGLKTLTISATDSTGASSTSQTSVLVQNSQLQVHITTPTFDQQLKGTVTVSAQIKADPRFALGSVILQAGEHETRMMAGVSGVYSARLNTRELQDGVQTLKVVARDAHFTVSDLVDVLVENHARPATIVHASKTQFVDGHTQFRYVGWNEYDLFTRNDQTVAHNEQTSEGNIVLKGTVIPWQQQIDRQMMEAERNGLTVLRTWAFDSSADSSAFETGPNQFNEATFQKLDYILDSAQRHHMRVILAMDNYWGDYGGIAQESKWLGLTNKLQFFTNPQAKTLYQQYVSHLVNRVNTVNGTAYKNDPTLFAWELMNEPRMDCNDDPTPTHQYCDPSGNTLRGWVDTMSKYVKSLDPRHMVAGGFEGHSFVSTGPNGQGIQWGGTQEGNGNSPIMAQNVPGIDFFTFHPYPNASWANLTLDQTKQLITGITRAGLQAGKPVVMEEYGIDRAQPVYDQSGKQIQPTDPAYAAARVMWYKVMLDTFYGAGGAGSNIWQLADWSDNNYNVNPYLPQADAQRDAPLMAVLAYEARQLADD</sequence>
<dbReference type="InterPro" id="IPR017853">
    <property type="entry name" value="GH"/>
</dbReference>
<evidence type="ECO:0000256" key="7">
    <source>
        <dbReference type="ARBA" id="ARBA00023295"/>
    </source>
</evidence>
<comment type="caution">
    <text evidence="10">The sequence shown here is derived from an EMBL/GenBank/DDBJ whole genome shotgun (WGS) entry which is preliminary data.</text>
</comment>
<dbReference type="Gene3D" id="2.60.40.10">
    <property type="entry name" value="Immunoglobulins"/>
    <property type="match status" value="1"/>
</dbReference>
<comment type="subcellular location">
    <subcellularLocation>
        <location evidence="2">Secreted</location>
    </subcellularLocation>
</comment>
<dbReference type="InterPro" id="IPR013783">
    <property type="entry name" value="Ig-like_fold"/>
</dbReference>
<keyword evidence="5 8" id="KW-0732">Signal</keyword>
<keyword evidence="6" id="KW-0378">Hydrolase</keyword>